<comment type="caution">
    <text evidence="2">The sequence shown here is derived from an EMBL/GenBank/DDBJ whole genome shotgun (WGS) entry which is preliminary data.</text>
</comment>
<keyword evidence="3" id="KW-1185">Reference proteome</keyword>
<dbReference type="InterPro" id="IPR053844">
    <property type="entry name" value="AH_C"/>
</dbReference>
<reference evidence="2 3" key="1">
    <citation type="submission" date="2020-07" db="EMBL/GenBank/DDBJ databases">
        <title>Genome of Haloechinothrix sp.</title>
        <authorList>
            <person name="Tang S.-K."/>
            <person name="Yang L."/>
            <person name="Zhu W.-Y."/>
        </authorList>
    </citation>
    <scope>NUCLEOTIDE SEQUENCE [LARGE SCALE GENOMIC DNA]</scope>
    <source>
        <strain evidence="2 3">YIM 98757</strain>
    </source>
</reference>
<evidence type="ECO:0000313" key="3">
    <source>
        <dbReference type="Proteomes" id="UP000582974"/>
    </source>
</evidence>
<evidence type="ECO:0000259" key="1">
    <source>
        <dbReference type="Pfam" id="PF21986"/>
    </source>
</evidence>
<feature type="domain" description="Allophanate hydrolase C-terminal" evidence="1">
    <location>
        <begin position="2"/>
        <end position="122"/>
    </location>
</feature>
<dbReference type="InterPro" id="IPR036568">
    <property type="entry name" value="GGCT-like_sf"/>
</dbReference>
<proteinExistence type="predicted"/>
<dbReference type="Proteomes" id="UP000582974">
    <property type="component" value="Unassembled WGS sequence"/>
</dbReference>
<gene>
    <name evidence="2" type="ORF">H0B56_04675</name>
</gene>
<sequence length="130" mass="14436">MVHMFLNGGGMRGGPLHPYLRGAPLVRTARTAAKYRFYSVDDRFPALEPTDSAGTSVAGEVYELPLDTLRDSLLPAEPAEVELGVIELEDGAPALAVLLRKEYRQEARLIDISHLGSWREYQDSREHEDG</sequence>
<dbReference type="AlphaFoldDB" id="A0A838A552"/>
<dbReference type="SUPFAM" id="SSF110857">
    <property type="entry name" value="Gamma-glutamyl cyclotransferase-like"/>
    <property type="match status" value="1"/>
</dbReference>
<evidence type="ECO:0000313" key="2">
    <source>
        <dbReference type="EMBL" id="MBA0124830.1"/>
    </source>
</evidence>
<dbReference type="EMBL" id="JACCKD010000002">
    <property type="protein sequence ID" value="MBA0124830.1"/>
    <property type="molecule type" value="Genomic_DNA"/>
</dbReference>
<organism evidence="2 3">
    <name type="scientific">Haloechinothrix aidingensis</name>
    <dbReference type="NCBI Taxonomy" id="2752311"/>
    <lineage>
        <taxon>Bacteria</taxon>
        <taxon>Bacillati</taxon>
        <taxon>Actinomycetota</taxon>
        <taxon>Actinomycetes</taxon>
        <taxon>Pseudonocardiales</taxon>
        <taxon>Pseudonocardiaceae</taxon>
        <taxon>Haloechinothrix</taxon>
    </lineage>
</organism>
<dbReference type="Gene3D" id="3.10.490.10">
    <property type="entry name" value="Gamma-glutamyl cyclotransferase-like"/>
    <property type="match status" value="1"/>
</dbReference>
<name>A0A838A552_9PSEU</name>
<keyword evidence="2" id="KW-0808">Transferase</keyword>
<protein>
    <submittedName>
        <fullName evidence="2">Gamma-glutamylcyclotransferase</fullName>
    </submittedName>
</protein>
<accession>A0A838A552</accession>
<dbReference type="GO" id="GO:0016740">
    <property type="term" value="F:transferase activity"/>
    <property type="evidence" value="ECO:0007669"/>
    <property type="project" value="UniProtKB-KW"/>
</dbReference>
<dbReference type="Pfam" id="PF21986">
    <property type="entry name" value="AH_C"/>
    <property type="match status" value="1"/>
</dbReference>